<gene>
    <name evidence="2" type="ORF">IFM60648_08471</name>
</gene>
<evidence type="ECO:0000313" key="3">
    <source>
        <dbReference type="Proteomes" id="UP000465220"/>
    </source>
</evidence>
<accession>A0ABQ1AV82</accession>
<evidence type="ECO:0000313" key="2">
    <source>
        <dbReference type="EMBL" id="GFF88685.1"/>
    </source>
</evidence>
<name>A0ABQ1AV82_ASPLE</name>
<dbReference type="Proteomes" id="UP000465220">
    <property type="component" value="Unassembled WGS sequence"/>
</dbReference>
<feature type="region of interest" description="Disordered" evidence="1">
    <location>
        <begin position="1"/>
        <end position="33"/>
    </location>
</feature>
<feature type="compositionally biased region" description="Low complexity" evidence="1">
    <location>
        <begin position="19"/>
        <end position="30"/>
    </location>
</feature>
<evidence type="ECO:0000256" key="1">
    <source>
        <dbReference type="SAM" id="MobiDB-lite"/>
    </source>
</evidence>
<protein>
    <submittedName>
        <fullName evidence="2">Uncharacterized protein</fullName>
    </submittedName>
</protein>
<proteinExistence type="predicted"/>
<reference evidence="2 3" key="1">
    <citation type="submission" date="2020-01" db="EMBL/GenBank/DDBJ databases">
        <title>Draft genome sequence of Aspergillus lentulus IFM 60648.</title>
        <authorList>
            <person name="Takahashi H."/>
            <person name="Yaguchi T."/>
        </authorList>
    </citation>
    <scope>NUCLEOTIDE SEQUENCE [LARGE SCALE GENOMIC DNA]</scope>
    <source>
        <strain evidence="2 3">IFM 60648</strain>
    </source>
</reference>
<keyword evidence="3" id="KW-1185">Reference proteome</keyword>
<comment type="caution">
    <text evidence="2">The sequence shown here is derived from an EMBL/GenBank/DDBJ whole genome shotgun (WGS) entry which is preliminary data.</text>
</comment>
<organism evidence="2 3">
    <name type="scientific">Aspergillus lentulus</name>
    <dbReference type="NCBI Taxonomy" id="293939"/>
    <lineage>
        <taxon>Eukaryota</taxon>
        <taxon>Fungi</taxon>
        <taxon>Dikarya</taxon>
        <taxon>Ascomycota</taxon>
        <taxon>Pezizomycotina</taxon>
        <taxon>Eurotiomycetes</taxon>
        <taxon>Eurotiomycetidae</taxon>
        <taxon>Eurotiales</taxon>
        <taxon>Aspergillaceae</taxon>
        <taxon>Aspergillus</taxon>
        <taxon>Aspergillus subgen. Fumigati</taxon>
    </lineage>
</organism>
<sequence>MGRAGGKEAMNPAPDKRGSTSSKSSTGSGSVFHTAGSQACTLSRAYATEVGAALAVTIRRPLTAGTARKEGFCRGRAPVTSVRDPKFCSTF</sequence>
<dbReference type="EMBL" id="BLKI01000065">
    <property type="protein sequence ID" value="GFF88685.1"/>
    <property type="molecule type" value="Genomic_DNA"/>
</dbReference>